<keyword evidence="1" id="KW-0808">Transferase</keyword>
<reference evidence="1 2" key="1">
    <citation type="submission" date="2018-02" db="EMBL/GenBank/DDBJ databases">
        <title>The genomes of Aspergillus section Nigri reveals drivers in fungal speciation.</title>
        <authorList>
            <consortium name="DOE Joint Genome Institute"/>
            <person name="Vesth T.C."/>
            <person name="Nybo J."/>
            <person name="Theobald S."/>
            <person name="Brandl J."/>
            <person name="Frisvad J.C."/>
            <person name="Nielsen K.F."/>
            <person name="Lyhne E.K."/>
            <person name="Kogle M.E."/>
            <person name="Kuo A."/>
            <person name="Riley R."/>
            <person name="Clum A."/>
            <person name="Nolan M."/>
            <person name="Lipzen A."/>
            <person name="Salamov A."/>
            <person name="Henrissat B."/>
            <person name="Wiebenga A."/>
            <person name="De vries R.P."/>
            <person name="Grigoriev I.V."/>
            <person name="Mortensen U.H."/>
            <person name="Andersen M.R."/>
            <person name="Baker S.E."/>
        </authorList>
    </citation>
    <scope>NUCLEOTIDE SEQUENCE [LARGE SCALE GENOMIC DNA]</scope>
    <source>
        <strain evidence="1 2">CBS 115571</strain>
    </source>
</reference>
<name>A0A2V5H5R1_ASPV1</name>
<dbReference type="GO" id="GO:0016740">
    <property type="term" value="F:transferase activity"/>
    <property type="evidence" value="ECO:0007669"/>
    <property type="project" value="UniProtKB-KW"/>
</dbReference>
<keyword evidence="2" id="KW-1185">Reference proteome</keyword>
<dbReference type="STRING" id="1450538.A0A2V5H5R1"/>
<organism evidence="1 2">
    <name type="scientific">Aspergillus violaceofuscus (strain CBS 115571)</name>
    <dbReference type="NCBI Taxonomy" id="1450538"/>
    <lineage>
        <taxon>Eukaryota</taxon>
        <taxon>Fungi</taxon>
        <taxon>Dikarya</taxon>
        <taxon>Ascomycota</taxon>
        <taxon>Pezizomycotina</taxon>
        <taxon>Eurotiomycetes</taxon>
        <taxon>Eurotiomycetidae</taxon>
        <taxon>Eurotiales</taxon>
        <taxon>Aspergillaceae</taxon>
        <taxon>Aspergillus</taxon>
    </lineage>
</organism>
<evidence type="ECO:0000313" key="2">
    <source>
        <dbReference type="Proteomes" id="UP000249829"/>
    </source>
</evidence>
<gene>
    <name evidence="1" type="ORF">BO99DRAFT_412428</name>
</gene>
<dbReference type="SUPFAM" id="SSF53756">
    <property type="entry name" value="UDP-Glycosyltransferase/glycogen phosphorylase"/>
    <property type="match status" value="1"/>
</dbReference>
<accession>A0A2V5H5R1</accession>
<evidence type="ECO:0000313" key="1">
    <source>
        <dbReference type="EMBL" id="PYI19528.1"/>
    </source>
</evidence>
<dbReference type="AlphaFoldDB" id="A0A2V5H5R1"/>
<dbReference type="Proteomes" id="UP000249829">
    <property type="component" value="Unassembled WGS sequence"/>
</dbReference>
<proteinExistence type="predicted"/>
<protein>
    <submittedName>
        <fullName evidence="1">UDP-Glycosyltransferase/glycogen phosphorylase</fullName>
    </submittedName>
</protein>
<sequence>MPTSNRSPTTPPFNILLVTNSEPDPANQTLAIAHEFLAHSHNLRVHLASFAELAPSIKQLNHDRTTHHEATFHSLPGPSKREASDKNGFVQQNAFHGHSSCADTLRTYTQLLPQSRIPWTGPEYVTLYNHIGIIVADIFPLVIVVDATLAPGVDVCRTLKWRHVLVGSGLAHESLPPSPGRVSVLGPRFLSLKNLTLGLLLRLGTSHSPHLQQIQTARRARGLTGPIPIPDPRASHPQPGDARPLLLLPTHRTYDPIPGSSGVIHCGPITLPLRPIGKTHPDLALWLRRRPTVLITLGPETRYPAREQIAFATAITAVLAAQPLAQVLWLMKPEPTHSGVHSCSDGLMEATVLRLKATVSPRHRLRIYGRLPAETTALLASGTVGCVVHRGEARVFGEAVRAGIPQIVLPMDLADYEYAQRVEDLGVGVGVGVGVSGRGRGKWAGGRVAGEQVEKAMLRVLDGEAGENMRERAEALAVRLLRKDGRVVAHERVLEMIGLRRMS</sequence>
<dbReference type="OMA" id="NCFHEAI"/>
<dbReference type="EMBL" id="KZ825133">
    <property type="protein sequence ID" value="PYI19528.1"/>
    <property type="molecule type" value="Genomic_DNA"/>
</dbReference>
<dbReference type="Gene3D" id="3.40.50.2000">
    <property type="entry name" value="Glycogen Phosphorylase B"/>
    <property type="match status" value="1"/>
</dbReference>